<dbReference type="EC" id="1.-.-.-" evidence="3"/>
<dbReference type="EMBL" id="JBHSKI010000010">
    <property type="protein sequence ID" value="MFC5173394.1"/>
    <property type="molecule type" value="Genomic_DNA"/>
</dbReference>
<accession>A0ABW0B802</accession>
<dbReference type="InterPro" id="IPR011251">
    <property type="entry name" value="Luciferase-like_dom"/>
</dbReference>
<dbReference type="RefSeq" id="WP_031090946.1">
    <property type="nucleotide sequence ID" value="NZ_JBFADZ010000001.1"/>
</dbReference>
<name>A0ABW0B802_9ACTN</name>
<dbReference type="GO" id="GO:0016491">
    <property type="term" value="F:oxidoreductase activity"/>
    <property type="evidence" value="ECO:0007669"/>
    <property type="project" value="UniProtKB-KW"/>
</dbReference>
<proteinExistence type="predicted"/>
<gene>
    <name evidence="3" type="ORF">ACFPRK_22800</name>
</gene>
<reference evidence="4" key="1">
    <citation type="journal article" date="2019" name="Int. J. Syst. Evol. Microbiol.">
        <title>The Global Catalogue of Microorganisms (GCM) 10K type strain sequencing project: providing services to taxonomists for standard genome sequencing and annotation.</title>
        <authorList>
            <consortium name="The Broad Institute Genomics Platform"/>
            <consortium name="The Broad Institute Genome Sequencing Center for Infectious Disease"/>
            <person name="Wu L."/>
            <person name="Ma J."/>
        </authorList>
    </citation>
    <scope>NUCLEOTIDE SEQUENCE [LARGE SCALE GENOMIC DNA]</scope>
    <source>
        <strain evidence="4">CGMCC 4.1721</strain>
    </source>
</reference>
<comment type="similarity">
    <text evidence="1">To bacterial alkanal monooxygenase alpha and beta chains.</text>
</comment>
<dbReference type="InterPro" id="IPR019949">
    <property type="entry name" value="CmoO-like"/>
</dbReference>
<evidence type="ECO:0000313" key="3">
    <source>
        <dbReference type="EMBL" id="MFC5173394.1"/>
    </source>
</evidence>
<dbReference type="Proteomes" id="UP001596208">
    <property type="component" value="Unassembled WGS sequence"/>
</dbReference>
<evidence type="ECO:0000313" key="4">
    <source>
        <dbReference type="Proteomes" id="UP001596208"/>
    </source>
</evidence>
<dbReference type="InterPro" id="IPR050766">
    <property type="entry name" value="Bact_Lucif_Oxidored"/>
</dbReference>
<keyword evidence="4" id="KW-1185">Reference proteome</keyword>
<keyword evidence="3" id="KW-0560">Oxidoreductase</keyword>
<dbReference type="SUPFAM" id="SSF51679">
    <property type="entry name" value="Bacterial luciferase-like"/>
    <property type="match status" value="1"/>
</dbReference>
<evidence type="ECO:0000256" key="1">
    <source>
        <dbReference type="ARBA" id="ARBA00007789"/>
    </source>
</evidence>
<dbReference type="PANTHER" id="PTHR30137:SF6">
    <property type="entry name" value="LUCIFERASE-LIKE MONOOXYGENASE"/>
    <property type="match status" value="1"/>
</dbReference>
<dbReference type="Gene3D" id="3.20.20.30">
    <property type="entry name" value="Luciferase-like domain"/>
    <property type="match status" value="1"/>
</dbReference>
<organism evidence="3 4">
    <name type="scientific">Streptomyces mutomycini</name>
    <dbReference type="NCBI Taxonomy" id="284036"/>
    <lineage>
        <taxon>Bacteria</taxon>
        <taxon>Bacillati</taxon>
        <taxon>Actinomycetota</taxon>
        <taxon>Actinomycetes</taxon>
        <taxon>Kitasatosporales</taxon>
        <taxon>Streptomycetaceae</taxon>
        <taxon>Streptomyces</taxon>
    </lineage>
</organism>
<sequence length="336" mass="36287">MNIPFSVLDLAPVGSGSNSAQALRNTIALAEHVDRLGYARYWMAEHHAMPGIASSAPAVMVGEIASRTSRLQVGSGGVMLQNHPPFVVAEQFGTLEALHPGRIDLGVGKNSGIDPAAVKALGLSEGNSSTEDFVRAVDELRQYFNDESIAVPAAGNRPRMWMLGSSMRSAKVAGLLGLRFAYAHHINPTGTAAALAAYREAFRPSRACTQPYALITAPVICAESDERARLLAEPGALAFLRLRNAAPGDKPQHFLPTPREVDSHAYSREERELVEQYFAAQVIGGPDQVRERLEALIKATLADEVMVTSMVHDHRDLMRSYEILASLLPMQVVAAD</sequence>
<dbReference type="InterPro" id="IPR036661">
    <property type="entry name" value="Luciferase-like_sf"/>
</dbReference>
<dbReference type="NCBIfam" id="TIGR03558">
    <property type="entry name" value="oxido_grp_1"/>
    <property type="match status" value="1"/>
</dbReference>
<comment type="caution">
    <text evidence="3">The sequence shown here is derived from an EMBL/GenBank/DDBJ whole genome shotgun (WGS) entry which is preliminary data.</text>
</comment>
<dbReference type="Pfam" id="PF00296">
    <property type="entry name" value="Bac_luciferase"/>
    <property type="match status" value="1"/>
</dbReference>
<dbReference type="CDD" id="cd00347">
    <property type="entry name" value="Flavin_utilizing_monoxygenases"/>
    <property type="match status" value="1"/>
</dbReference>
<evidence type="ECO:0000259" key="2">
    <source>
        <dbReference type="Pfam" id="PF00296"/>
    </source>
</evidence>
<feature type="domain" description="Luciferase-like" evidence="2">
    <location>
        <begin position="4"/>
        <end position="299"/>
    </location>
</feature>
<protein>
    <submittedName>
        <fullName evidence="3">LLM class flavin-dependent oxidoreductase</fullName>
        <ecNumber evidence="3">1.-.-.-</ecNumber>
    </submittedName>
</protein>
<dbReference type="PANTHER" id="PTHR30137">
    <property type="entry name" value="LUCIFERASE-LIKE MONOOXYGENASE"/>
    <property type="match status" value="1"/>
</dbReference>